<dbReference type="PROSITE" id="PS51186">
    <property type="entry name" value="GNAT"/>
    <property type="match status" value="1"/>
</dbReference>
<dbReference type="Pfam" id="PF04101">
    <property type="entry name" value="Glyco_tran_28_C"/>
    <property type="match status" value="1"/>
</dbReference>
<evidence type="ECO:0000259" key="1">
    <source>
        <dbReference type="PROSITE" id="PS51186"/>
    </source>
</evidence>
<dbReference type="GO" id="GO:0016757">
    <property type="term" value="F:glycosyltransferase activity"/>
    <property type="evidence" value="ECO:0007669"/>
    <property type="project" value="UniProtKB-KW"/>
</dbReference>
<dbReference type="InterPro" id="IPR016181">
    <property type="entry name" value="Acyl_CoA_acyltransferase"/>
</dbReference>
<dbReference type="NCBIfam" id="TIGR03590">
    <property type="entry name" value="PseG"/>
    <property type="match status" value="1"/>
</dbReference>
<name>A0ABN8UI87_9GAMM</name>
<dbReference type="Proteomes" id="UP001152485">
    <property type="component" value="Unassembled WGS sequence"/>
</dbReference>
<evidence type="ECO:0000313" key="2">
    <source>
        <dbReference type="EMBL" id="CAH9054278.1"/>
    </source>
</evidence>
<sequence>MINIAVRVDVNASIGAGHFMRCLALAVGFKNTLLQAKVEFKITFICADDIPKNYQSILSKHSFSLEEVYRHSNNNNNQWLINDAQSVAKAISRFESIQLLIIDHYNIKKCWYVSSISTRVDKTLVIDDLADREHQCDFLLDQTLDAKALRYRGLVPNNCKLLLGKAHMLLRDEFSSLRKKALAKRQSTQAIQNVLISLGGSDTSETNNIVIGAIEALNTSLLTPVNVVLVITSQCSELNYYHSTEQKYPWFSVQQNASNMAELMYQADIAIGASGSSAWERCCLGLPTLAIEFADNQALVLDKLSQRNALINLGKAKELTQETVKNALSTIINKPEQYQSMSENAFECCDGKGVVRTIQKLQLSVVNLRPAVTEDKDLLFDWQSQPSVRKYSRSNHQISYEEHCHWFAQSINNSPTRHLFIVKECWQDGSECSVGMLRLDLQNSQYEISILICPSQQGRGLALKAIESIPSKYKSLPITAAVHPDNIASQILFSKAGFTKVAKDLFILEPLLT</sequence>
<dbReference type="Pfam" id="PF13302">
    <property type="entry name" value="Acetyltransf_3"/>
    <property type="match status" value="1"/>
</dbReference>
<dbReference type="EMBL" id="CAMAPD010000004">
    <property type="protein sequence ID" value="CAH9054278.1"/>
    <property type="molecule type" value="Genomic_DNA"/>
</dbReference>
<evidence type="ECO:0000313" key="3">
    <source>
        <dbReference type="Proteomes" id="UP001152485"/>
    </source>
</evidence>
<organism evidence="2 3">
    <name type="scientific">Pseudoalteromonas holothuriae</name>
    <dbReference type="NCBI Taxonomy" id="2963714"/>
    <lineage>
        <taxon>Bacteria</taxon>
        <taxon>Pseudomonadati</taxon>
        <taxon>Pseudomonadota</taxon>
        <taxon>Gammaproteobacteria</taxon>
        <taxon>Alteromonadales</taxon>
        <taxon>Pseudoalteromonadaceae</taxon>
        <taxon>Pseudoalteromonas</taxon>
    </lineage>
</organism>
<protein>
    <submittedName>
        <fullName evidence="2">UDP-N-acetylglucosamine--N-acetylmuramyl-(Pentapeptide) pyrophosphoryl-undecaprenol N-acetylglucosamine transferase</fullName>
        <ecNumber evidence="2">2.4.1.227</ecNumber>
    </submittedName>
</protein>
<dbReference type="InterPro" id="IPR000182">
    <property type="entry name" value="GNAT_dom"/>
</dbReference>
<dbReference type="SUPFAM" id="SSF53756">
    <property type="entry name" value="UDP-Glycosyltransferase/glycogen phosphorylase"/>
    <property type="match status" value="1"/>
</dbReference>
<dbReference type="Gene3D" id="3.40.50.2000">
    <property type="entry name" value="Glycogen Phosphorylase B"/>
    <property type="match status" value="1"/>
</dbReference>
<dbReference type="InterPro" id="IPR020023">
    <property type="entry name" value="PseG"/>
</dbReference>
<accession>A0ABN8UI87</accession>
<dbReference type="Gene3D" id="3.40.630.30">
    <property type="match status" value="1"/>
</dbReference>
<dbReference type="RefSeq" id="WP_261592188.1">
    <property type="nucleotide sequence ID" value="NZ_CAMAPD010000004.1"/>
</dbReference>
<keyword evidence="2" id="KW-0808">Transferase</keyword>
<feature type="domain" description="N-acetyltransferase" evidence="1">
    <location>
        <begin position="366"/>
        <end position="513"/>
    </location>
</feature>
<dbReference type="SUPFAM" id="SSF55729">
    <property type="entry name" value="Acyl-CoA N-acyltransferases (Nat)"/>
    <property type="match status" value="1"/>
</dbReference>
<reference evidence="2 3" key="1">
    <citation type="submission" date="2022-07" db="EMBL/GenBank/DDBJ databases">
        <authorList>
            <person name="Criscuolo A."/>
        </authorList>
    </citation>
    <scope>NUCLEOTIDE SEQUENCE [LARGE SCALE GENOMIC DNA]</scope>
    <source>
        <strain evidence="3">CIP 111951</strain>
    </source>
</reference>
<dbReference type="PANTHER" id="PTHR21015:SF22">
    <property type="entry name" value="GLYCOSYLTRANSFERASE"/>
    <property type="match status" value="1"/>
</dbReference>
<dbReference type="InterPro" id="IPR007235">
    <property type="entry name" value="Glyco_trans_28_C"/>
</dbReference>
<dbReference type="Gene3D" id="3.40.50.11190">
    <property type="match status" value="1"/>
</dbReference>
<dbReference type="PANTHER" id="PTHR21015">
    <property type="entry name" value="UDP-N-ACETYLGLUCOSAMINE--N-ACETYLMURAMYL-(PENTAPEPTIDE) PYROPHOSPHORYL-UNDECAPRENOL N-ACETYLGLUCOSAMINE TRANSFERASE 1"/>
    <property type="match status" value="1"/>
</dbReference>
<dbReference type="EC" id="2.4.1.227" evidence="2"/>
<keyword evidence="2" id="KW-0328">Glycosyltransferase</keyword>
<gene>
    <name evidence="2" type="primary">murG_1</name>
    <name evidence="2" type="ORF">PSECIP111951_01000</name>
</gene>
<proteinExistence type="predicted"/>
<comment type="caution">
    <text evidence="2">The sequence shown here is derived from an EMBL/GenBank/DDBJ whole genome shotgun (WGS) entry which is preliminary data.</text>
</comment>